<dbReference type="InterPro" id="IPR000884">
    <property type="entry name" value="TSP1_rpt"/>
</dbReference>
<evidence type="ECO:0000256" key="15">
    <source>
        <dbReference type="PROSITE-ProRule" id="PRU00276"/>
    </source>
</evidence>
<accession>A0ABD1FF26</accession>
<reference evidence="18 19" key="1">
    <citation type="submission" date="2024-05" db="EMBL/GenBank/DDBJ databases">
        <title>Genetic variation in Jamaican populations of the coffee berry borer (Hypothenemus hampei).</title>
        <authorList>
            <person name="Errbii M."/>
            <person name="Myrie A."/>
        </authorList>
    </citation>
    <scope>NUCLEOTIDE SEQUENCE [LARGE SCALE GENOMIC DNA]</scope>
    <source>
        <strain evidence="18">JA-Hopewell-2020-01-JO</strain>
        <tissue evidence="18">Whole body</tissue>
    </source>
</reference>
<evidence type="ECO:0000256" key="4">
    <source>
        <dbReference type="ARBA" id="ARBA00022670"/>
    </source>
</evidence>
<feature type="compositionally biased region" description="Basic and acidic residues" evidence="16">
    <location>
        <begin position="1119"/>
        <end position="1132"/>
    </location>
</feature>
<evidence type="ECO:0000313" key="19">
    <source>
        <dbReference type="Proteomes" id="UP001566132"/>
    </source>
</evidence>
<feature type="disulfide bond" evidence="14">
    <location>
        <begin position="482"/>
        <end position="519"/>
    </location>
</feature>
<keyword evidence="10" id="KW-0482">Metalloprotease</keyword>
<evidence type="ECO:0000256" key="2">
    <source>
        <dbReference type="ARBA" id="ARBA00022525"/>
    </source>
</evidence>
<evidence type="ECO:0000256" key="16">
    <source>
        <dbReference type="SAM" id="MobiDB-lite"/>
    </source>
</evidence>
<dbReference type="Gene3D" id="2.60.120.830">
    <property type="match status" value="1"/>
</dbReference>
<comment type="caution">
    <text evidence="18">The sequence shown here is derived from an EMBL/GenBank/DDBJ whole genome shotgun (WGS) entry which is preliminary data.</text>
</comment>
<dbReference type="InterPro" id="IPR010294">
    <property type="entry name" value="ADAMTS_spacer1"/>
</dbReference>
<feature type="disulfide bond" evidence="14">
    <location>
        <begin position="562"/>
        <end position="574"/>
    </location>
</feature>
<dbReference type="Pfam" id="PF01562">
    <property type="entry name" value="Pep_M12B_propep"/>
    <property type="match status" value="1"/>
</dbReference>
<dbReference type="GO" id="GO:0046872">
    <property type="term" value="F:metal ion binding"/>
    <property type="evidence" value="ECO:0007669"/>
    <property type="project" value="UniProtKB-KW"/>
</dbReference>
<dbReference type="Pfam" id="PF17771">
    <property type="entry name" value="ADAMTS_CR_2"/>
    <property type="match status" value="1"/>
</dbReference>
<dbReference type="PANTHER" id="PTHR13723:SF281">
    <property type="entry name" value="PAPILIN"/>
    <property type="match status" value="1"/>
</dbReference>
<dbReference type="Gene3D" id="3.40.390.10">
    <property type="entry name" value="Collagenase (Catalytic Domain)"/>
    <property type="match status" value="1"/>
</dbReference>
<keyword evidence="19" id="KW-1185">Reference proteome</keyword>
<organism evidence="18 19">
    <name type="scientific">Hypothenemus hampei</name>
    <name type="common">Coffee berry borer</name>
    <dbReference type="NCBI Taxonomy" id="57062"/>
    <lineage>
        <taxon>Eukaryota</taxon>
        <taxon>Metazoa</taxon>
        <taxon>Ecdysozoa</taxon>
        <taxon>Arthropoda</taxon>
        <taxon>Hexapoda</taxon>
        <taxon>Insecta</taxon>
        <taxon>Pterygota</taxon>
        <taxon>Neoptera</taxon>
        <taxon>Endopterygota</taxon>
        <taxon>Coleoptera</taxon>
        <taxon>Polyphaga</taxon>
        <taxon>Cucujiformia</taxon>
        <taxon>Curculionidae</taxon>
        <taxon>Scolytinae</taxon>
        <taxon>Hypothenemus</taxon>
    </lineage>
</organism>
<evidence type="ECO:0000256" key="1">
    <source>
        <dbReference type="ARBA" id="ARBA00004498"/>
    </source>
</evidence>
<feature type="region of interest" description="Disordered" evidence="16">
    <location>
        <begin position="973"/>
        <end position="1013"/>
    </location>
</feature>
<evidence type="ECO:0000256" key="9">
    <source>
        <dbReference type="ARBA" id="ARBA00022833"/>
    </source>
</evidence>
<evidence type="ECO:0000259" key="17">
    <source>
        <dbReference type="PROSITE" id="PS50215"/>
    </source>
</evidence>
<gene>
    <name evidence="18" type="ORF">ABEB36_000497</name>
</gene>
<dbReference type="InterPro" id="IPR013273">
    <property type="entry name" value="ADAMTS/ADAMTS-like"/>
</dbReference>
<feature type="disulfide bond" evidence="14">
    <location>
        <begin position="335"/>
        <end position="340"/>
    </location>
</feature>
<dbReference type="InterPro" id="IPR036383">
    <property type="entry name" value="TSP1_rpt_sf"/>
</dbReference>
<feature type="binding site" evidence="13">
    <location>
        <position position="324"/>
    </location>
    <ligand>
        <name>Ca(2+)</name>
        <dbReference type="ChEBI" id="CHEBI:29108"/>
        <label>1</label>
    </ligand>
</feature>
<dbReference type="PANTHER" id="PTHR13723">
    <property type="entry name" value="ADAMTS A DISINTEGRIN AND METALLOPROTEASE WITH THROMBOSPONDIN MOTIFS PROTEASE"/>
    <property type="match status" value="1"/>
</dbReference>
<evidence type="ECO:0000256" key="13">
    <source>
        <dbReference type="PIRSR" id="PIRSR613273-2"/>
    </source>
</evidence>
<keyword evidence="2" id="KW-0964">Secreted</keyword>
<feature type="disulfide bond" evidence="14">
    <location>
        <begin position="547"/>
        <end position="584"/>
    </location>
</feature>
<dbReference type="Pfam" id="PF05986">
    <property type="entry name" value="ADAMTS_spacer1"/>
    <property type="match status" value="1"/>
</dbReference>
<evidence type="ECO:0000256" key="14">
    <source>
        <dbReference type="PIRSR" id="PIRSR613273-3"/>
    </source>
</evidence>
<sequence length="1160" mass="130426">MHLQNFKKSCYCIVILYVSKLIHGKQEAINGRYTRNIEDYEFSVPRKLTPTGDFVSFRIAHFFQHQIQKRSANDSQNPEALHVGIHIGGRLYHAVLWPNYDLVSPSLVIETRDPEKIETTKIHDFPELCYYRGKIREVNNSKAALAICDGLVGSVTLDNKKYFIEPLEDHEPNDEGVHLHVVFKPGSSEEFDNYDSLVENRRICRMNSEVPKFKSKNIKRSFKDSYSDGYIETMIICDKSFLEYHRDLNRERYILTVFNMASDYLHDSSLGQQIDLILVRLLYLDKEEKELDLKVTHDAKKTLESFCKWQQKFNPSEGNVGHADIALLLTRMDVCYGKDCEIVGQSFIGSPCKKGMNCAFCEDNGLELGLVIAHQIGHLLGASNDGLETSKCPDNDPNDGTPYIMSPNTNLSAIRWSECSKQAILATFQKGLADCFINRPPPTPYMPDPVLPGVIYDWQAQCHFIMPGSIPCPTDESQANICKELRCLKPFKVEGTNLECFSLKKPPADGTKCDENMWCFQGKCVKSGQRPETVDGDWSPWGSWSTCTRTCGRGISYALRECNSPLPGNGGRYCDGDKIRYKVCNTNNCPENATSFRQQQCDSYNDIPDEEGSKHSYQAFFNPEAPCALWCSTEDGVNDELNPMVKDGTRCRPGKKDVCVNGECWKVGCDNMLNSNAVEDACGTCNGDGTGCEIVDNTFTDIGDKDYTTVVRFPIGARKISIKELEPSPNVIVITDNTERKFYLNGKYTEQNDGVYKFGKTEGIYTHSAPNQEKLVIRGPLQEVLVFKLMFLKRENVGYQYQYANMLADGIEEPKFHWEIGDMGDCSARCSGGIQIARLDCVEEKAGKVSDTFCSLMKSPDLPTQHCNTQPCTIKWKTGKWSKCNACKGKPSVQKRGIECIEENPNPLGEDILIENDRCPEPAPGKIKICSSDKNCRDKRYIHYIDHSHLGDVWIKMQPKNIDKSFPARAERSASFSIGTDKNETESVSPLATDKNETESVSPLATNKNETESVSSLAIDKNETGSTLPLACQTNHKTSTISPHSNDSYVLDLQPEKNDDIFIYPLKKNKNAKEKEVALNEDLDPADTLLEDLEEDKENTKNYTGKDAAQLFKAMVKSGKDLEESQRKKVDTDTVSTPRHQTRNVSVLSQEVACFTIGKP</sequence>
<keyword evidence="13" id="KW-0106">Calcium</keyword>
<feature type="domain" description="Peptidase M12B" evidence="17">
    <location>
        <begin position="229"/>
        <end position="440"/>
    </location>
</feature>
<dbReference type="Pfam" id="PF19030">
    <property type="entry name" value="TSP1_ADAMTS"/>
    <property type="match status" value="1"/>
</dbReference>
<dbReference type="Proteomes" id="UP001566132">
    <property type="component" value="Unassembled WGS sequence"/>
</dbReference>
<keyword evidence="8" id="KW-0378">Hydrolase</keyword>
<dbReference type="PROSITE" id="PS50215">
    <property type="entry name" value="ADAM_MEPRO"/>
    <property type="match status" value="1"/>
</dbReference>
<dbReference type="InterPro" id="IPR002870">
    <property type="entry name" value="Peptidase_M12B_N"/>
</dbReference>
<keyword evidence="11 14" id="KW-1015">Disulfide bond</keyword>
<dbReference type="Pfam" id="PF01421">
    <property type="entry name" value="Reprolysin"/>
    <property type="match status" value="1"/>
</dbReference>
<feature type="region of interest" description="Disordered" evidence="16">
    <location>
        <begin position="1119"/>
        <end position="1142"/>
    </location>
</feature>
<name>A0ABD1FF26_HYPHA</name>
<feature type="binding site" evidence="13">
    <location>
        <position position="232"/>
    </location>
    <ligand>
        <name>Ca(2+)</name>
        <dbReference type="ChEBI" id="CHEBI:29108"/>
        <label>1</label>
    </ligand>
</feature>
<feature type="binding site" evidence="13">
    <location>
        <position position="232"/>
    </location>
    <ligand>
        <name>Ca(2+)</name>
        <dbReference type="ChEBI" id="CHEBI:29108"/>
        <label>2</label>
    </ligand>
</feature>
<dbReference type="SUPFAM" id="SSF82895">
    <property type="entry name" value="TSP-1 type 1 repeat"/>
    <property type="match status" value="2"/>
</dbReference>
<comment type="subcellular location">
    <subcellularLocation>
        <location evidence="1">Secreted</location>
        <location evidence="1">Extracellular space</location>
        <location evidence="1">Extracellular matrix</location>
    </subcellularLocation>
</comment>
<dbReference type="PRINTS" id="PR01857">
    <property type="entry name" value="ADAMTSFAMILY"/>
</dbReference>
<dbReference type="Gene3D" id="2.20.100.10">
    <property type="entry name" value="Thrombospondin type-1 (TSP1) repeat"/>
    <property type="match status" value="2"/>
</dbReference>
<evidence type="ECO:0000256" key="11">
    <source>
        <dbReference type="ARBA" id="ARBA00023157"/>
    </source>
</evidence>
<keyword evidence="3" id="KW-0272">Extracellular matrix</keyword>
<dbReference type="Pfam" id="PF00090">
    <property type="entry name" value="TSP_1"/>
    <property type="match status" value="1"/>
</dbReference>
<keyword evidence="6" id="KW-0732">Signal</keyword>
<dbReference type="InterPro" id="IPR001590">
    <property type="entry name" value="Peptidase_M12B"/>
</dbReference>
<feature type="binding site" evidence="13">
    <location>
        <position position="374"/>
    </location>
    <ligand>
        <name>Zn(2+)</name>
        <dbReference type="ChEBI" id="CHEBI:29105"/>
        <note>catalytic</note>
    </ligand>
</feature>
<keyword evidence="9 13" id="KW-0862">Zinc</keyword>
<evidence type="ECO:0000256" key="5">
    <source>
        <dbReference type="ARBA" id="ARBA00022723"/>
    </source>
</evidence>
<feature type="binding site" evidence="13">
    <location>
        <position position="435"/>
    </location>
    <ligand>
        <name>Ca(2+)</name>
        <dbReference type="ChEBI" id="CHEBI:29108"/>
        <label>1</label>
    </ligand>
</feature>
<proteinExistence type="predicted"/>
<feature type="compositionally biased region" description="Polar residues" evidence="16">
    <location>
        <begin position="999"/>
        <end position="1013"/>
    </location>
</feature>
<dbReference type="Gene3D" id="3.40.1620.60">
    <property type="match status" value="1"/>
</dbReference>
<dbReference type="AlphaFoldDB" id="A0ABD1FF26"/>
<feature type="binding site" evidence="13">
    <location>
        <position position="378"/>
    </location>
    <ligand>
        <name>Zn(2+)</name>
        <dbReference type="ChEBI" id="CHEBI:29105"/>
        <note>catalytic</note>
    </ligand>
</feature>
<evidence type="ECO:0000256" key="3">
    <source>
        <dbReference type="ARBA" id="ARBA00022530"/>
    </source>
</evidence>
<dbReference type="SUPFAM" id="SSF55486">
    <property type="entry name" value="Metalloproteases ('zincins'), catalytic domain"/>
    <property type="match status" value="1"/>
</dbReference>
<dbReference type="GO" id="GO:0008237">
    <property type="term" value="F:metallopeptidase activity"/>
    <property type="evidence" value="ECO:0007669"/>
    <property type="project" value="UniProtKB-KW"/>
</dbReference>
<feature type="disulfide bond" evidence="14">
    <location>
        <begin position="352"/>
        <end position="435"/>
    </location>
</feature>
<dbReference type="InterPro" id="IPR041645">
    <property type="entry name" value="ADAMTS_CR_2"/>
</dbReference>
<keyword evidence="7" id="KW-0677">Repeat</keyword>
<comment type="cofactor">
    <cofactor evidence="13">
        <name>Zn(2+)</name>
        <dbReference type="ChEBI" id="CHEBI:29105"/>
    </cofactor>
    <text evidence="13">Binds 1 zinc ion per subunit.</text>
</comment>
<feature type="disulfide bond" evidence="14">
    <location>
        <begin position="462"/>
        <end position="487"/>
    </location>
</feature>
<dbReference type="InterPro" id="IPR024079">
    <property type="entry name" value="MetalloPept_cat_dom_sf"/>
</dbReference>
<feature type="disulfide bond" evidence="14">
    <location>
        <begin position="513"/>
        <end position="524"/>
    </location>
</feature>
<comment type="caution">
    <text evidence="15">Lacks conserved residue(s) required for the propagation of feature annotation.</text>
</comment>
<dbReference type="GO" id="GO:0006508">
    <property type="term" value="P:proteolysis"/>
    <property type="evidence" value="ECO:0007669"/>
    <property type="project" value="UniProtKB-KW"/>
</dbReference>
<dbReference type="EMBL" id="JBDJPC010000001">
    <property type="protein sequence ID" value="KAL1516603.1"/>
    <property type="molecule type" value="Genomic_DNA"/>
</dbReference>
<dbReference type="InterPro" id="IPR050439">
    <property type="entry name" value="ADAMTS_ADAMTS-like"/>
</dbReference>
<evidence type="ECO:0000256" key="12">
    <source>
        <dbReference type="ARBA" id="ARBA00023180"/>
    </source>
</evidence>
<feature type="disulfide bond" evidence="14">
    <location>
        <begin position="551"/>
        <end position="589"/>
    </location>
</feature>
<evidence type="ECO:0000256" key="7">
    <source>
        <dbReference type="ARBA" id="ARBA00022737"/>
    </source>
</evidence>
<feature type="disulfide bond" evidence="14">
    <location>
        <begin position="392"/>
        <end position="419"/>
    </location>
</feature>
<feature type="disulfide bond" evidence="14">
    <location>
        <begin position="307"/>
        <end position="358"/>
    </location>
</feature>
<keyword evidence="5 13" id="KW-0479">Metal-binding</keyword>
<dbReference type="PROSITE" id="PS50092">
    <property type="entry name" value="TSP1"/>
    <property type="match status" value="2"/>
</dbReference>
<dbReference type="SMART" id="SM00209">
    <property type="entry name" value="TSP1"/>
    <property type="match status" value="3"/>
</dbReference>
<feature type="disulfide bond" evidence="14">
    <location>
        <begin position="472"/>
        <end position="500"/>
    </location>
</feature>
<feature type="compositionally biased region" description="Polar residues" evidence="16">
    <location>
        <begin position="1133"/>
        <end position="1142"/>
    </location>
</feature>
<keyword evidence="12" id="KW-0325">Glycoprotein</keyword>
<keyword evidence="4" id="KW-0645">Protease</keyword>
<protein>
    <recommendedName>
        <fullName evidence="17">Peptidase M12B domain-containing protein</fullName>
    </recommendedName>
</protein>
<dbReference type="FunFam" id="2.20.100.10:FF:000002">
    <property type="entry name" value="Unc-5 netrin receptor C"/>
    <property type="match status" value="1"/>
</dbReference>
<feature type="compositionally biased region" description="Polar residues" evidence="16">
    <location>
        <begin position="974"/>
        <end position="990"/>
    </location>
</feature>
<evidence type="ECO:0000256" key="10">
    <source>
        <dbReference type="ARBA" id="ARBA00023049"/>
    </source>
</evidence>
<evidence type="ECO:0000256" key="8">
    <source>
        <dbReference type="ARBA" id="ARBA00022801"/>
    </source>
</evidence>
<evidence type="ECO:0000313" key="18">
    <source>
        <dbReference type="EMBL" id="KAL1516603.1"/>
    </source>
</evidence>
<evidence type="ECO:0000256" key="6">
    <source>
        <dbReference type="ARBA" id="ARBA00022729"/>
    </source>
</evidence>